<dbReference type="EMBL" id="JBFXLS010000032">
    <property type="protein sequence ID" value="KAL2826053.1"/>
    <property type="molecule type" value="Genomic_DNA"/>
</dbReference>
<dbReference type="PANTHER" id="PTHR11552">
    <property type="entry name" value="GLUCOSE-METHANOL-CHOLINE GMC OXIDOREDUCTASE"/>
    <property type="match status" value="1"/>
</dbReference>
<reference evidence="4 5" key="1">
    <citation type="submission" date="2024-07" db="EMBL/GenBank/DDBJ databases">
        <title>Section-level genome sequencing and comparative genomics of Aspergillus sections Usti and Cavernicolus.</title>
        <authorList>
            <consortium name="Lawrence Berkeley National Laboratory"/>
            <person name="Nybo J.L."/>
            <person name="Vesth T.C."/>
            <person name="Theobald S."/>
            <person name="Frisvad J.C."/>
            <person name="Larsen T.O."/>
            <person name="Kjaerboelling I."/>
            <person name="Rothschild-Mancinelli K."/>
            <person name="Lyhne E.K."/>
            <person name="Kogle M.E."/>
            <person name="Barry K."/>
            <person name="Clum A."/>
            <person name="Na H."/>
            <person name="Ledsgaard L."/>
            <person name="Lin J."/>
            <person name="Lipzen A."/>
            <person name="Kuo A."/>
            <person name="Riley R."/>
            <person name="Mondo S."/>
            <person name="LaButti K."/>
            <person name="Haridas S."/>
            <person name="Pangalinan J."/>
            <person name="Salamov A.A."/>
            <person name="Simmons B.A."/>
            <person name="Magnuson J.K."/>
            <person name="Chen J."/>
            <person name="Drula E."/>
            <person name="Henrissat B."/>
            <person name="Wiebenga A."/>
            <person name="Lubbers R.J."/>
            <person name="Gomes A.C."/>
            <person name="Makela M.R."/>
            <person name="Stajich J."/>
            <person name="Grigoriev I.V."/>
            <person name="Mortensen U.H."/>
            <person name="De vries R.P."/>
            <person name="Baker S.E."/>
            <person name="Andersen M.R."/>
        </authorList>
    </citation>
    <scope>NUCLEOTIDE SEQUENCE [LARGE SCALE GENOMIC DNA]</scope>
    <source>
        <strain evidence="4 5">CBS 600.67</strain>
    </source>
</reference>
<protein>
    <submittedName>
        <fullName evidence="4">GMC oxidoreductase-domain-containing protein</fullName>
    </submittedName>
</protein>
<dbReference type="InterPro" id="IPR012132">
    <property type="entry name" value="GMC_OxRdtase"/>
</dbReference>
<dbReference type="Gene3D" id="3.50.50.60">
    <property type="entry name" value="FAD/NAD(P)-binding domain"/>
    <property type="match status" value="3"/>
</dbReference>
<dbReference type="Gene3D" id="3.30.560.10">
    <property type="entry name" value="Glucose Oxidase, domain 3"/>
    <property type="match status" value="3"/>
</dbReference>
<name>A0ABR4IE82_9EURO</name>
<evidence type="ECO:0000313" key="4">
    <source>
        <dbReference type="EMBL" id="KAL2826053.1"/>
    </source>
</evidence>
<dbReference type="Pfam" id="PF05199">
    <property type="entry name" value="GMC_oxred_C"/>
    <property type="match status" value="1"/>
</dbReference>
<gene>
    <name evidence="4" type="ORF">BDW59DRAFT_161175</name>
</gene>
<dbReference type="Proteomes" id="UP001610335">
    <property type="component" value="Unassembled WGS sequence"/>
</dbReference>
<evidence type="ECO:0000259" key="3">
    <source>
        <dbReference type="Pfam" id="PF05199"/>
    </source>
</evidence>
<comment type="caution">
    <text evidence="4">The sequence shown here is derived from an EMBL/GenBank/DDBJ whole genome shotgun (WGS) entry which is preliminary data.</text>
</comment>
<accession>A0ABR4IE82</accession>
<dbReference type="InterPro" id="IPR036188">
    <property type="entry name" value="FAD/NAD-bd_sf"/>
</dbReference>
<feature type="domain" description="Glucose-methanol-choline oxidoreductase C-terminal" evidence="3">
    <location>
        <begin position="252"/>
        <end position="366"/>
    </location>
</feature>
<dbReference type="InterPro" id="IPR007867">
    <property type="entry name" value="GMC_OxRtase_C"/>
</dbReference>
<evidence type="ECO:0000313" key="5">
    <source>
        <dbReference type="Proteomes" id="UP001610335"/>
    </source>
</evidence>
<dbReference type="PANTHER" id="PTHR11552:SF138">
    <property type="entry name" value="DEHYDROGENASE PKFF-RELATED"/>
    <property type="match status" value="1"/>
</dbReference>
<evidence type="ECO:0000256" key="2">
    <source>
        <dbReference type="SAM" id="SignalP"/>
    </source>
</evidence>
<proteinExistence type="inferred from homology"/>
<dbReference type="SUPFAM" id="SSF54373">
    <property type="entry name" value="FAD-linked reductases, C-terminal domain"/>
    <property type="match status" value="1"/>
</dbReference>
<feature type="signal peptide" evidence="2">
    <location>
        <begin position="1"/>
        <end position="20"/>
    </location>
</feature>
<feature type="chain" id="PRO_5047404759" evidence="2">
    <location>
        <begin position="21"/>
        <end position="396"/>
    </location>
</feature>
<keyword evidence="5" id="KW-1185">Reference proteome</keyword>
<dbReference type="SUPFAM" id="SSF51905">
    <property type="entry name" value="FAD/NAD(P)-binding domain"/>
    <property type="match status" value="2"/>
</dbReference>
<comment type="similarity">
    <text evidence="1">Belongs to the GMC oxidoreductase family.</text>
</comment>
<sequence>MTFSKSALLSFLYLTCPTLGLFNLGVPGISWSYDYVVVGGGTSDLAIAARLAENSKVTVAVVEGGGHYEIEGGMMSVIPGPAAANAGTDPSDDSMLGTATLCRSRLQTIESFAILGANAWAALLSLMVCHRAFQSPQLPMVSGVGPKATLQNLGIKVVKDLPEVGQNLWDYALFSIVNGVNFATASRLVNDMLAAAEALVHLRKNFTNSTRKALNTFSSDWPEVEYIGLDGILEAGTAPTTKTSEMATTTAPSLPRFYLTHPADQDVAVAAAQCARQAFDSTGIIIGDKTPPGPDVKTDKEILDCIRSTIVRVWHTAGTCAMGEPSNPNAVVGAHAKVIGIKNLRVVDASIFPMLPPGHTQSTCYIVVEKNCGCNQKWELDLTHLRPFLVTSRTTR</sequence>
<keyword evidence="2" id="KW-0732">Signal</keyword>
<organism evidence="4 5">
    <name type="scientific">Aspergillus cavernicola</name>
    <dbReference type="NCBI Taxonomy" id="176166"/>
    <lineage>
        <taxon>Eukaryota</taxon>
        <taxon>Fungi</taxon>
        <taxon>Dikarya</taxon>
        <taxon>Ascomycota</taxon>
        <taxon>Pezizomycotina</taxon>
        <taxon>Eurotiomycetes</taxon>
        <taxon>Eurotiomycetidae</taxon>
        <taxon>Eurotiales</taxon>
        <taxon>Aspergillaceae</taxon>
        <taxon>Aspergillus</taxon>
        <taxon>Aspergillus subgen. Nidulantes</taxon>
    </lineage>
</organism>
<evidence type="ECO:0000256" key="1">
    <source>
        <dbReference type="ARBA" id="ARBA00010790"/>
    </source>
</evidence>